<name>A0A4P6JWH8_KTERU</name>
<dbReference type="Proteomes" id="UP000290365">
    <property type="component" value="Chromosome"/>
</dbReference>
<keyword evidence="1" id="KW-0540">Nuclease</keyword>
<dbReference type="PANTHER" id="PTHR46018:SF2">
    <property type="entry name" value="ZINC PHOSPHODIESTERASE ELAC PROTEIN 1"/>
    <property type="match status" value="1"/>
</dbReference>
<keyword evidence="4" id="KW-1185">Reference proteome</keyword>
<evidence type="ECO:0000259" key="2">
    <source>
        <dbReference type="SMART" id="SM00849"/>
    </source>
</evidence>
<gene>
    <name evidence="3" type="ORF">EPA93_30380</name>
</gene>
<protein>
    <submittedName>
        <fullName evidence="3">MBL fold metallo-hydrolase</fullName>
    </submittedName>
</protein>
<dbReference type="Pfam" id="PF12706">
    <property type="entry name" value="Lactamase_B_2"/>
    <property type="match status" value="1"/>
</dbReference>
<evidence type="ECO:0000313" key="3">
    <source>
        <dbReference type="EMBL" id="QBD80058.1"/>
    </source>
</evidence>
<dbReference type="InterPro" id="IPR036866">
    <property type="entry name" value="RibonucZ/Hydroxyglut_hydro"/>
</dbReference>
<accession>A0A4P6JWH8</accession>
<evidence type="ECO:0000313" key="4">
    <source>
        <dbReference type="Proteomes" id="UP000290365"/>
    </source>
</evidence>
<dbReference type="Gene3D" id="3.60.15.10">
    <property type="entry name" value="Ribonuclease Z/Hydroxyacylglutathione hydrolase-like"/>
    <property type="match status" value="1"/>
</dbReference>
<keyword evidence="1" id="KW-0255">Endonuclease</keyword>
<dbReference type="AlphaFoldDB" id="A0A4P6JWH8"/>
<dbReference type="GO" id="GO:0042781">
    <property type="term" value="F:3'-tRNA processing endoribonuclease activity"/>
    <property type="evidence" value="ECO:0007669"/>
    <property type="project" value="TreeGrafter"/>
</dbReference>
<dbReference type="CDD" id="cd07715">
    <property type="entry name" value="TaR3-like_MBL-fold"/>
    <property type="match status" value="1"/>
</dbReference>
<keyword evidence="3" id="KW-0378">Hydrolase</keyword>
<dbReference type="SUPFAM" id="SSF56281">
    <property type="entry name" value="Metallo-hydrolase/oxidoreductase"/>
    <property type="match status" value="1"/>
</dbReference>
<dbReference type="PANTHER" id="PTHR46018">
    <property type="entry name" value="ZINC PHOSPHODIESTERASE ELAC PROTEIN 1"/>
    <property type="match status" value="1"/>
</dbReference>
<reference evidence="3 4" key="1">
    <citation type="submission" date="2019-01" db="EMBL/GenBank/DDBJ databases">
        <title>Ktedonosporobacter rubrisoli SCAWS-G2.</title>
        <authorList>
            <person name="Huang Y."/>
            <person name="Yan B."/>
        </authorList>
    </citation>
    <scope>NUCLEOTIDE SEQUENCE [LARGE SCALE GENOMIC DNA]</scope>
    <source>
        <strain evidence="3 4">SCAWS-G2</strain>
    </source>
</reference>
<feature type="domain" description="Metallo-beta-lactamase" evidence="2">
    <location>
        <begin position="31"/>
        <end position="256"/>
    </location>
</feature>
<organism evidence="3 4">
    <name type="scientific">Ktedonosporobacter rubrisoli</name>
    <dbReference type="NCBI Taxonomy" id="2509675"/>
    <lineage>
        <taxon>Bacteria</taxon>
        <taxon>Bacillati</taxon>
        <taxon>Chloroflexota</taxon>
        <taxon>Ktedonobacteria</taxon>
        <taxon>Ktedonobacterales</taxon>
        <taxon>Ktedonosporobacteraceae</taxon>
        <taxon>Ktedonosporobacter</taxon>
    </lineage>
</organism>
<dbReference type="RefSeq" id="WP_129891124.1">
    <property type="nucleotide sequence ID" value="NZ_CP035758.1"/>
</dbReference>
<dbReference type="EMBL" id="CP035758">
    <property type="protein sequence ID" value="QBD80058.1"/>
    <property type="molecule type" value="Genomic_DNA"/>
</dbReference>
<dbReference type="OrthoDB" id="9800940at2"/>
<dbReference type="InterPro" id="IPR001279">
    <property type="entry name" value="Metallo-B-lactamas"/>
</dbReference>
<evidence type="ECO:0000256" key="1">
    <source>
        <dbReference type="ARBA" id="ARBA00022759"/>
    </source>
</evidence>
<proteinExistence type="predicted"/>
<sequence length="299" mass="33571">MDDWQRFIVRFWGVRGSYPTPGLHTLRHGGNTSCVEVQAGPHTLIFDAGSGIIRLGNELMQRNHKDVLNLALFLTHGHGDHLVGFPFFAPLFDPHTTIHLFGPRLAGRGIKQLVTAMMSPPYFPVDMRTLPSHRVFHTITDEQSIIWKKDSSDPVARQPETGQPLHNELCVKARFTQSHPLNGALVYRIEYAGRSVVYATDVEWSEGCEPDLLDFIEGADVLIHDAQYTALDYEQTKNGFGHSTVEMATETAAAAHVGELILFHHEPTYDDNQLDRMEAEAQARFARTRSAFEGLEIDL</sequence>
<dbReference type="SMART" id="SM00849">
    <property type="entry name" value="Lactamase_B"/>
    <property type="match status" value="1"/>
</dbReference>
<dbReference type="KEGG" id="kbs:EPA93_30380"/>